<dbReference type="AlphaFoldDB" id="A0A9W4DTD5"/>
<protein>
    <submittedName>
        <fullName evidence="3">Peptidoglycan/xylan/chitin deacetylase, PgdA/CDA1 family</fullName>
    </submittedName>
</protein>
<dbReference type="Proteomes" id="UP001152519">
    <property type="component" value="Unassembled WGS sequence"/>
</dbReference>
<dbReference type="InterPro" id="IPR002509">
    <property type="entry name" value="NODB_dom"/>
</dbReference>
<sequence length="285" mass="29795">MTGRRISLGRLKGAPQAAVIGVALAVVLLAALVSALVAPGGGGSDAHAASPTGDQKGGTQHASVPPGSTGSHTPATTPPTTVAAVPDSIVHQAEAPGKAVNITIDDGPDPLWTPRVLEVLKRHHVHATFCMIGPQAKANPALVRRVVAEGHRLCDHTVTHNESMDHRDFAYQQKEIMDALDMIEDASGGAPVQYYRAPGGAFTPASRALAAKNGMRPLGWNVDTKDYTRPGVGTIMATVKGEISNGPTVLFHDGGGDRSQTVTALDQTLTWLAQQGYTFSFPKVR</sequence>
<organism evidence="3 4">
    <name type="scientific">Actinacidiphila cocklensis</name>
    <dbReference type="NCBI Taxonomy" id="887465"/>
    <lineage>
        <taxon>Bacteria</taxon>
        <taxon>Bacillati</taxon>
        <taxon>Actinomycetota</taxon>
        <taxon>Actinomycetes</taxon>
        <taxon>Kitasatosporales</taxon>
        <taxon>Streptomycetaceae</taxon>
        <taxon>Actinacidiphila</taxon>
    </lineage>
</organism>
<dbReference type="InterPro" id="IPR050248">
    <property type="entry name" value="Polysacc_deacetylase_ArnD"/>
</dbReference>
<dbReference type="CDD" id="cd10917">
    <property type="entry name" value="CE4_NodB_like_6s_7s"/>
    <property type="match status" value="1"/>
</dbReference>
<dbReference type="InterPro" id="IPR011330">
    <property type="entry name" value="Glyco_hydro/deAcase_b/a-brl"/>
</dbReference>
<feature type="compositionally biased region" description="Low complexity" evidence="1">
    <location>
        <begin position="65"/>
        <end position="82"/>
    </location>
</feature>
<comment type="caution">
    <text evidence="3">The sequence shown here is derived from an EMBL/GenBank/DDBJ whole genome shotgun (WGS) entry which is preliminary data.</text>
</comment>
<feature type="domain" description="NodB homology" evidence="2">
    <location>
        <begin position="98"/>
        <end position="280"/>
    </location>
</feature>
<dbReference type="GO" id="GO:0005975">
    <property type="term" value="P:carbohydrate metabolic process"/>
    <property type="evidence" value="ECO:0007669"/>
    <property type="project" value="InterPro"/>
</dbReference>
<name>A0A9W4DTD5_9ACTN</name>
<reference evidence="3" key="1">
    <citation type="submission" date="2021-05" db="EMBL/GenBank/DDBJ databases">
        <authorList>
            <person name="Arsene-Ploetze F."/>
        </authorList>
    </citation>
    <scope>NUCLEOTIDE SEQUENCE</scope>
    <source>
        <strain evidence="3">DSM 42138</strain>
    </source>
</reference>
<dbReference type="GO" id="GO:0016810">
    <property type="term" value="F:hydrolase activity, acting on carbon-nitrogen (but not peptide) bonds"/>
    <property type="evidence" value="ECO:0007669"/>
    <property type="project" value="InterPro"/>
</dbReference>
<proteinExistence type="predicted"/>
<dbReference type="PROSITE" id="PS51677">
    <property type="entry name" value="NODB"/>
    <property type="match status" value="1"/>
</dbReference>
<dbReference type="PANTHER" id="PTHR10587">
    <property type="entry name" value="GLYCOSYL TRANSFERASE-RELATED"/>
    <property type="match status" value="1"/>
</dbReference>
<dbReference type="Gene3D" id="3.20.20.370">
    <property type="entry name" value="Glycoside hydrolase/deacetylase"/>
    <property type="match status" value="1"/>
</dbReference>
<dbReference type="EMBL" id="CAJSLV010000064">
    <property type="protein sequence ID" value="CAG6395659.1"/>
    <property type="molecule type" value="Genomic_DNA"/>
</dbReference>
<evidence type="ECO:0000256" key="1">
    <source>
        <dbReference type="SAM" id="MobiDB-lite"/>
    </source>
</evidence>
<keyword evidence="4" id="KW-1185">Reference proteome</keyword>
<gene>
    <name evidence="3" type="ORF">SCOCK_340083</name>
</gene>
<accession>A0A9W4DTD5</accession>
<evidence type="ECO:0000313" key="3">
    <source>
        <dbReference type="EMBL" id="CAG6395659.1"/>
    </source>
</evidence>
<feature type="region of interest" description="Disordered" evidence="1">
    <location>
        <begin position="41"/>
        <end position="82"/>
    </location>
</feature>
<evidence type="ECO:0000313" key="4">
    <source>
        <dbReference type="Proteomes" id="UP001152519"/>
    </source>
</evidence>
<dbReference type="SUPFAM" id="SSF88713">
    <property type="entry name" value="Glycoside hydrolase/deacetylase"/>
    <property type="match status" value="1"/>
</dbReference>
<evidence type="ECO:0000259" key="2">
    <source>
        <dbReference type="PROSITE" id="PS51677"/>
    </source>
</evidence>
<dbReference type="RefSeq" id="WP_251492967.1">
    <property type="nucleotide sequence ID" value="NZ_CAJSLV010000064.1"/>
</dbReference>
<dbReference type="Pfam" id="PF01522">
    <property type="entry name" value="Polysacc_deac_1"/>
    <property type="match status" value="1"/>
</dbReference>
<dbReference type="PANTHER" id="PTHR10587:SF137">
    <property type="entry name" value="4-DEOXY-4-FORMAMIDO-L-ARABINOSE-PHOSPHOUNDECAPRENOL DEFORMYLASE ARND-RELATED"/>
    <property type="match status" value="1"/>
</dbReference>